<dbReference type="RefSeq" id="WP_068360236.1">
    <property type="nucleotide sequence ID" value="NZ_FOJN01000004.1"/>
</dbReference>
<feature type="transmembrane region" description="Helical" evidence="1">
    <location>
        <begin position="21"/>
        <end position="46"/>
    </location>
</feature>
<dbReference type="AlphaFoldDB" id="A0A1I0T5Y4"/>
<dbReference type="OrthoDB" id="9803163at2"/>
<reference evidence="2 3" key="1">
    <citation type="submission" date="2016-10" db="EMBL/GenBank/DDBJ databases">
        <authorList>
            <person name="de Groot N.N."/>
        </authorList>
    </citation>
    <scope>NUCLEOTIDE SEQUENCE [LARGE SCALE GENOMIC DNA]</scope>
    <source>
        <strain evidence="2 3">DSM 44908</strain>
    </source>
</reference>
<gene>
    <name evidence="2" type="ORF">SAMN05444374_104154</name>
</gene>
<keyword evidence="1" id="KW-0812">Transmembrane</keyword>
<protein>
    <recommendedName>
        <fullName evidence="4">DUF998 domain-containing protein</fullName>
    </recommendedName>
</protein>
<evidence type="ECO:0008006" key="4">
    <source>
        <dbReference type="Google" id="ProtNLM"/>
    </source>
</evidence>
<name>A0A1I0T5Y4_9NOCA</name>
<feature type="transmembrane region" description="Helical" evidence="1">
    <location>
        <begin position="188"/>
        <end position="207"/>
    </location>
</feature>
<organism evidence="2 3">
    <name type="scientific">Rhodococcoides kroppenstedtii</name>
    <dbReference type="NCBI Taxonomy" id="293050"/>
    <lineage>
        <taxon>Bacteria</taxon>
        <taxon>Bacillati</taxon>
        <taxon>Actinomycetota</taxon>
        <taxon>Actinomycetes</taxon>
        <taxon>Mycobacteriales</taxon>
        <taxon>Nocardiaceae</taxon>
        <taxon>Rhodococcoides</taxon>
    </lineage>
</organism>
<proteinExistence type="predicted"/>
<keyword evidence="1" id="KW-0472">Membrane</keyword>
<feature type="transmembrane region" description="Helical" evidence="1">
    <location>
        <begin position="119"/>
        <end position="141"/>
    </location>
</feature>
<evidence type="ECO:0000313" key="3">
    <source>
        <dbReference type="Proteomes" id="UP000182054"/>
    </source>
</evidence>
<sequence>MATPPGPARTDELAEQIVGTYFALRAAMTILAVGLPVVLIGWSLLGSALPVLGSISEYYWSPARDVFVGALVGTGITLICYRGYGPLENRLLNVAGTLLVVVALVPTDPPGDEAFGLRMAVHAAAAVGFFVTFAASVWWCADDTLGSSDDPARRIRRYRTAYRVVAFVVVIAPLTALAIVLLSGQGALAVLVVEAVAVVTFGGYWALKSYELRGTELVEPLR</sequence>
<evidence type="ECO:0000256" key="1">
    <source>
        <dbReference type="SAM" id="Phobius"/>
    </source>
</evidence>
<feature type="transmembrane region" description="Helical" evidence="1">
    <location>
        <begin position="91"/>
        <end position="107"/>
    </location>
</feature>
<dbReference type="GeneID" id="85485309"/>
<accession>A0A1I0T5Y4</accession>
<dbReference type="Proteomes" id="UP000182054">
    <property type="component" value="Unassembled WGS sequence"/>
</dbReference>
<dbReference type="EMBL" id="FOJN01000004">
    <property type="protein sequence ID" value="SFA47097.1"/>
    <property type="molecule type" value="Genomic_DNA"/>
</dbReference>
<feature type="transmembrane region" description="Helical" evidence="1">
    <location>
        <begin position="161"/>
        <end position="182"/>
    </location>
</feature>
<evidence type="ECO:0000313" key="2">
    <source>
        <dbReference type="EMBL" id="SFA47097.1"/>
    </source>
</evidence>
<feature type="transmembrane region" description="Helical" evidence="1">
    <location>
        <begin position="66"/>
        <end position="84"/>
    </location>
</feature>
<keyword evidence="1" id="KW-1133">Transmembrane helix</keyword>